<sequence length="233" mass="26342">MEEMAPYEAGNGRNKKFIAIAVVILLIICGIGGYLYYKRTPAYSMQLIQESVKEHNWEKFSRHVDTKNLADAAFDDIIEISMEERGDLDEHTKALAMSFVKLVKPNITSLLESAVKEYVETGEFKKDETGNAKNNSTTQNKKAAPKKGNPADNLLQDTKADKLKFSSIKSTEERDSTAIVTLELRDEAASANYELKIRMIQLEDGTWKVSKIDNLKEFYKAVKENEKQHKKAA</sequence>
<evidence type="ECO:0000313" key="3">
    <source>
        <dbReference type="EMBL" id="SEA35090.1"/>
    </source>
</evidence>
<dbReference type="AlphaFoldDB" id="A0A1H4AGN3"/>
<organism evidence="3 4">
    <name type="scientific">Selenomonas ruminantium</name>
    <dbReference type="NCBI Taxonomy" id="971"/>
    <lineage>
        <taxon>Bacteria</taxon>
        <taxon>Bacillati</taxon>
        <taxon>Bacillota</taxon>
        <taxon>Negativicutes</taxon>
        <taxon>Selenomonadales</taxon>
        <taxon>Selenomonadaceae</taxon>
        <taxon>Selenomonas</taxon>
    </lineage>
</organism>
<feature type="region of interest" description="Disordered" evidence="1">
    <location>
        <begin position="127"/>
        <end position="156"/>
    </location>
</feature>
<gene>
    <name evidence="3" type="ORF">SAMN05660648_02883</name>
</gene>
<dbReference type="EMBL" id="FNQG01000018">
    <property type="protein sequence ID" value="SEA35090.1"/>
    <property type="molecule type" value="Genomic_DNA"/>
</dbReference>
<name>A0A1H4AGN3_SELRU</name>
<feature type="transmembrane region" description="Helical" evidence="2">
    <location>
        <begin position="17"/>
        <end position="37"/>
    </location>
</feature>
<evidence type="ECO:0000256" key="1">
    <source>
        <dbReference type="SAM" id="MobiDB-lite"/>
    </source>
</evidence>
<dbReference type="RefSeq" id="WP_074673475.1">
    <property type="nucleotide sequence ID" value="NZ_FNQG01000018.1"/>
</dbReference>
<keyword evidence="2" id="KW-0812">Transmembrane</keyword>
<accession>A0A1H4AGN3</accession>
<protein>
    <submittedName>
        <fullName evidence="3">Uncharacterized protein</fullName>
    </submittedName>
</protein>
<keyword evidence="2" id="KW-1133">Transmembrane helix</keyword>
<evidence type="ECO:0000313" key="4">
    <source>
        <dbReference type="Proteomes" id="UP000183469"/>
    </source>
</evidence>
<proteinExistence type="predicted"/>
<feature type="compositionally biased region" description="Low complexity" evidence="1">
    <location>
        <begin position="140"/>
        <end position="151"/>
    </location>
</feature>
<reference evidence="3 4" key="1">
    <citation type="submission" date="2016-10" db="EMBL/GenBank/DDBJ databases">
        <authorList>
            <person name="de Groot N.N."/>
        </authorList>
    </citation>
    <scope>NUCLEOTIDE SEQUENCE [LARGE SCALE GENOMIC DNA]</scope>
    <source>
        <strain evidence="3 4">DSM 2872</strain>
    </source>
</reference>
<evidence type="ECO:0000256" key="2">
    <source>
        <dbReference type="SAM" id="Phobius"/>
    </source>
</evidence>
<dbReference type="OrthoDB" id="1631820at2"/>
<dbReference type="Proteomes" id="UP000183469">
    <property type="component" value="Unassembled WGS sequence"/>
</dbReference>
<keyword evidence="2" id="KW-0472">Membrane</keyword>